<keyword evidence="2" id="KW-1185">Reference proteome</keyword>
<dbReference type="Proteomes" id="UP001177021">
    <property type="component" value="Unassembled WGS sequence"/>
</dbReference>
<accession>A0ACB0KKF1</accession>
<evidence type="ECO:0000313" key="2">
    <source>
        <dbReference type="Proteomes" id="UP001177021"/>
    </source>
</evidence>
<dbReference type="EMBL" id="CASHSV030000311">
    <property type="protein sequence ID" value="CAJ2656903.1"/>
    <property type="molecule type" value="Genomic_DNA"/>
</dbReference>
<sequence>MTKINKFFYTMIIFLFPFHVVFESIPFQLCKFDVNCPWQKCSPSNVPVCIFGLCYCVNSTNPPFGVEACSTDWPSTFSDHQVRSDTNADYFLRGH</sequence>
<evidence type="ECO:0000313" key="1">
    <source>
        <dbReference type="EMBL" id="CAJ2656903.1"/>
    </source>
</evidence>
<proteinExistence type="predicted"/>
<reference evidence="1" key="1">
    <citation type="submission" date="2023-10" db="EMBL/GenBank/DDBJ databases">
        <authorList>
            <person name="Rodriguez Cubillos JULIANA M."/>
            <person name="De Vega J."/>
        </authorList>
    </citation>
    <scope>NUCLEOTIDE SEQUENCE</scope>
</reference>
<organism evidence="1 2">
    <name type="scientific">Trifolium pratense</name>
    <name type="common">Red clover</name>
    <dbReference type="NCBI Taxonomy" id="57577"/>
    <lineage>
        <taxon>Eukaryota</taxon>
        <taxon>Viridiplantae</taxon>
        <taxon>Streptophyta</taxon>
        <taxon>Embryophyta</taxon>
        <taxon>Tracheophyta</taxon>
        <taxon>Spermatophyta</taxon>
        <taxon>Magnoliopsida</taxon>
        <taxon>eudicotyledons</taxon>
        <taxon>Gunneridae</taxon>
        <taxon>Pentapetalae</taxon>
        <taxon>rosids</taxon>
        <taxon>fabids</taxon>
        <taxon>Fabales</taxon>
        <taxon>Fabaceae</taxon>
        <taxon>Papilionoideae</taxon>
        <taxon>50 kb inversion clade</taxon>
        <taxon>NPAAA clade</taxon>
        <taxon>Hologalegina</taxon>
        <taxon>IRL clade</taxon>
        <taxon>Trifolieae</taxon>
        <taxon>Trifolium</taxon>
    </lineage>
</organism>
<gene>
    <name evidence="1" type="ORF">MILVUS5_LOCUS23563</name>
</gene>
<protein>
    <submittedName>
        <fullName evidence="1">Uncharacterized protein</fullName>
    </submittedName>
</protein>
<comment type="caution">
    <text evidence="1">The sequence shown here is derived from an EMBL/GenBank/DDBJ whole genome shotgun (WGS) entry which is preliminary data.</text>
</comment>
<name>A0ACB0KKF1_TRIPR</name>